<dbReference type="RefSeq" id="WP_185001195.1">
    <property type="nucleotide sequence ID" value="NZ_BAAAUI010000026.1"/>
</dbReference>
<gene>
    <name evidence="1" type="ORF">HNR67_001298</name>
</gene>
<dbReference type="EMBL" id="JACHMH010000001">
    <property type="protein sequence ID" value="MBB4675180.1"/>
    <property type="molecule type" value="Genomic_DNA"/>
</dbReference>
<evidence type="ECO:0000313" key="2">
    <source>
        <dbReference type="Proteomes" id="UP000533598"/>
    </source>
</evidence>
<protein>
    <submittedName>
        <fullName evidence="1">Uncharacterized protein</fullName>
    </submittedName>
</protein>
<dbReference type="Proteomes" id="UP000533598">
    <property type="component" value="Unassembled WGS sequence"/>
</dbReference>
<organism evidence="1 2">
    <name type="scientific">Crossiella cryophila</name>
    <dbReference type="NCBI Taxonomy" id="43355"/>
    <lineage>
        <taxon>Bacteria</taxon>
        <taxon>Bacillati</taxon>
        <taxon>Actinomycetota</taxon>
        <taxon>Actinomycetes</taxon>
        <taxon>Pseudonocardiales</taxon>
        <taxon>Pseudonocardiaceae</taxon>
        <taxon>Crossiella</taxon>
    </lineage>
</organism>
<keyword evidence="2" id="KW-1185">Reference proteome</keyword>
<name>A0A7W7C605_9PSEU</name>
<sequence length="177" mass="19015">MLRPVIELDDLSFLPLSGRLTPAELDQVMTRMAGYLDDEADPLTALLDSDGIVVAGGLLVSDPATGAVIEPSCCCGLEAWTEWAAVLTGHKANLGHSPDSWAELREGVVQVHVDSDPAPVRIDLPAAELPALLLAVQRDLTDFLGLVPNWTPPERAEEVVRLLDRELRITEPLGLPG</sequence>
<reference evidence="1 2" key="1">
    <citation type="submission" date="2020-08" db="EMBL/GenBank/DDBJ databases">
        <title>Sequencing the genomes of 1000 actinobacteria strains.</title>
        <authorList>
            <person name="Klenk H.-P."/>
        </authorList>
    </citation>
    <scope>NUCLEOTIDE SEQUENCE [LARGE SCALE GENOMIC DNA]</scope>
    <source>
        <strain evidence="1 2">DSM 44230</strain>
    </source>
</reference>
<comment type="caution">
    <text evidence="1">The sequence shown here is derived from an EMBL/GenBank/DDBJ whole genome shotgun (WGS) entry which is preliminary data.</text>
</comment>
<evidence type="ECO:0000313" key="1">
    <source>
        <dbReference type="EMBL" id="MBB4675180.1"/>
    </source>
</evidence>
<proteinExistence type="predicted"/>
<accession>A0A7W7C605</accession>
<dbReference type="AlphaFoldDB" id="A0A7W7C605"/>